<reference evidence="2 3" key="1">
    <citation type="submission" date="2020-08" db="EMBL/GenBank/DDBJ databases">
        <title>Genomic Encyclopedia of Type Strains, Phase III (KMG-III): the genomes of soil and plant-associated and newly described type strains.</title>
        <authorList>
            <person name="Whitman W."/>
        </authorList>
    </citation>
    <scope>NUCLEOTIDE SEQUENCE [LARGE SCALE GENOMIC DNA]</scope>
    <source>
        <strain evidence="2 3">CECT 5862</strain>
    </source>
</reference>
<accession>A0A7W5FQM4</accession>
<name>A0A7W5FQM4_9BACL</name>
<dbReference type="Proteomes" id="UP000570361">
    <property type="component" value="Unassembled WGS sequence"/>
</dbReference>
<organism evidence="2 3">
    <name type="scientific">Paenibacillus phyllosphaerae</name>
    <dbReference type="NCBI Taxonomy" id="274593"/>
    <lineage>
        <taxon>Bacteria</taxon>
        <taxon>Bacillati</taxon>
        <taxon>Bacillota</taxon>
        <taxon>Bacilli</taxon>
        <taxon>Bacillales</taxon>
        <taxon>Paenibacillaceae</taxon>
        <taxon>Paenibacillus</taxon>
    </lineage>
</organism>
<evidence type="ECO:0000256" key="1">
    <source>
        <dbReference type="SAM" id="MobiDB-lite"/>
    </source>
</evidence>
<dbReference type="RefSeq" id="WP_183603680.1">
    <property type="nucleotide sequence ID" value="NZ_JACHXK010000020.1"/>
</dbReference>
<keyword evidence="3" id="KW-1185">Reference proteome</keyword>
<feature type="compositionally biased region" description="Polar residues" evidence="1">
    <location>
        <begin position="54"/>
        <end position="64"/>
    </location>
</feature>
<gene>
    <name evidence="2" type="ORF">FHS18_005719</name>
</gene>
<evidence type="ECO:0000313" key="2">
    <source>
        <dbReference type="EMBL" id="MBB3113606.1"/>
    </source>
</evidence>
<protein>
    <submittedName>
        <fullName evidence="2">Uncharacterized protein</fullName>
    </submittedName>
</protein>
<proteinExistence type="predicted"/>
<dbReference type="AlphaFoldDB" id="A0A7W5FQM4"/>
<evidence type="ECO:0000313" key="3">
    <source>
        <dbReference type="Proteomes" id="UP000570361"/>
    </source>
</evidence>
<dbReference type="EMBL" id="JACHXK010000020">
    <property type="protein sequence ID" value="MBB3113606.1"/>
    <property type="molecule type" value="Genomic_DNA"/>
</dbReference>
<feature type="region of interest" description="Disordered" evidence="1">
    <location>
        <begin position="39"/>
        <end position="64"/>
    </location>
</feature>
<comment type="caution">
    <text evidence="2">The sequence shown here is derived from an EMBL/GenBank/DDBJ whole genome shotgun (WGS) entry which is preliminary data.</text>
</comment>
<sequence>MSISKPSKAYSLIFEAGEGSLTEIVEDLVRQTVHKHAGSWANMQHQAKRKEQRSNSTADNGKRP</sequence>